<proteinExistence type="predicted"/>
<dbReference type="EMBL" id="BMAR01000011">
    <property type="protein sequence ID" value="GFR46062.1"/>
    <property type="molecule type" value="Genomic_DNA"/>
</dbReference>
<evidence type="ECO:0000256" key="1">
    <source>
        <dbReference type="SAM" id="MobiDB-lite"/>
    </source>
</evidence>
<feature type="compositionally biased region" description="Gly residues" evidence="1">
    <location>
        <begin position="630"/>
        <end position="641"/>
    </location>
</feature>
<feature type="compositionally biased region" description="Gly residues" evidence="1">
    <location>
        <begin position="749"/>
        <end position="758"/>
    </location>
</feature>
<dbReference type="Gene3D" id="2.130.10.10">
    <property type="entry name" value="YVTN repeat-like/Quinoprotein amine dehydrogenase"/>
    <property type="match status" value="2"/>
</dbReference>
<dbReference type="AlphaFoldDB" id="A0AAD3DSZ2"/>
<evidence type="ECO:0000259" key="2">
    <source>
        <dbReference type="Pfam" id="PF23726"/>
    </source>
</evidence>
<feature type="compositionally biased region" description="Gly residues" evidence="1">
    <location>
        <begin position="807"/>
        <end position="817"/>
    </location>
</feature>
<dbReference type="PANTHER" id="PTHR10644">
    <property type="entry name" value="DNA REPAIR/RNA PROCESSING CPSF FAMILY"/>
    <property type="match status" value="1"/>
</dbReference>
<dbReference type="Proteomes" id="UP001054857">
    <property type="component" value="Unassembled WGS sequence"/>
</dbReference>
<gene>
    <name evidence="3" type="ORF">Agub_g7532</name>
</gene>
<name>A0AAD3DSZ2_9CHLO</name>
<organism evidence="3 4">
    <name type="scientific">Astrephomene gubernaculifera</name>
    <dbReference type="NCBI Taxonomy" id="47775"/>
    <lineage>
        <taxon>Eukaryota</taxon>
        <taxon>Viridiplantae</taxon>
        <taxon>Chlorophyta</taxon>
        <taxon>core chlorophytes</taxon>
        <taxon>Chlorophyceae</taxon>
        <taxon>CS clade</taxon>
        <taxon>Chlamydomonadales</taxon>
        <taxon>Astrephomenaceae</taxon>
        <taxon>Astrephomene</taxon>
    </lineage>
</organism>
<dbReference type="InterPro" id="IPR050358">
    <property type="entry name" value="RSE1/DDB1/CFT1"/>
</dbReference>
<feature type="region of interest" description="Disordered" evidence="1">
    <location>
        <begin position="739"/>
        <end position="911"/>
    </location>
</feature>
<feature type="compositionally biased region" description="Low complexity" evidence="1">
    <location>
        <begin position="593"/>
        <end position="603"/>
    </location>
</feature>
<feature type="compositionally biased region" description="Acidic residues" evidence="1">
    <location>
        <begin position="606"/>
        <end position="615"/>
    </location>
</feature>
<feature type="compositionally biased region" description="Basic and acidic residues" evidence="1">
    <location>
        <begin position="878"/>
        <end position="888"/>
    </location>
</feature>
<evidence type="ECO:0000313" key="3">
    <source>
        <dbReference type="EMBL" id="GFR46062.1"/>
    </source>
</evidence>
<dbReference type="InterPro" id="IPR058543">
    <property type="entry name" value="Beta-prop_RSE1/DDB1/CPSF1_2nd"/>
</dbReference>
<protein>
    <recommendedName>
        <fullName evidence="2">RSE1/DDB1/CPSF1 second beta-propeller domain-containing protein</fullName>
    </recommendedName>
</protein>
<feature type="domain" description="RSE1/DDB1/CPSF1 second beta-propeller" evidence="2">
    <location>
        <begin position="911"/>
        <end position="1034"/>
    </location>
</feature>
<dbReference type="InterPro" id="IPR015943">
    <property type="entry name" value="WD40/YVTN_repeat-like_dom_sf"/>
</dbReference>
<accession>A0AAD3DSZ2</accession>
<reference evidence="3 4" key="1">
    <citation type="journal article" date="2021" name="Sci. Rep.">
        <title>Genome sequencing of the multicellular alga Astrephomene provides insights into convergent evolution of germ-soma differentiation.</title>
        <authorList>
            <person name="Yamashita S."/>
            <person name="Yamamoto K."/>
            <person name="Matsuzaki R."/>
            <person name="Suzuki S."/>
            <person name="Yamaguchi H."/>
            <person name="Hirooka S."/>
            <person name="Minakuchi Y."/>
            <person name="Miyagishima S."/>
            <person name="Kawachi M."/>
            <person name="Toyoda A."/>
            <person name="Nozaki H."/>
        </authorList>
    </citation>
    <scope>NUCLEOTIDE SEQUENCE [LARGE SCALE GENOMIC DNA]</scope>
    <source>
        <strain evidence="3 4">NIES-4017</strain>
    </source>
</reference>
<feature type="non-terminal residue" evidence="3">
    <location>
        <position position="1"/>
    </location>
</feature>
<evidence type="ECO:0000313" key="4">
    <source>
        <dbReference type="Proteomes" id="UP001054857"/>
    </source>
</evidence>
<sequence>MTTCLYKECHPPTGVTFAEAAYLTHPPLPHGTATTAAEAWAAAQGGAPTQPQLPNLVVVRTNRLEIYCVRTATGPGGGNVASSSGGSGGGGGGGGGGTTRLELVVSYHLHGVVESMAVLSGVTTRRRDALLLTFRDAKLSVLEWDSWSHCLRTSSMHCFEGEGGANELLRASGGYGSIGNTGGSGTAAAGGGGAAGGLGGIGLGIGGASGGVGGGGAAVGGCGGAGGGRTAAALPPRVVTDPAGRCAAVAVNFCQVALLPALEANSFDLGAAAAGGGGYAGGAAAVGNSYVLNLHKMMGIREIRDCVFLAGYTEPVLLVLHEPDATWAGRLRERKDTCCLAAISISLRLKRHTLLWKVAGLPYDSYKLLPVPYKAAVLVVSPNLLVLSSQASQHAAALNSFALPGEVPPPLLFDPAREPPSVTAGRLAAEFALNVHPDCAPALARNAALMSDLEAVAAGVAAAWLSPTTCVLGLQSGVLLAVHLRFDGPPDQRITAVRTGGGPIATALVSLTMTAAARVPYGTAVQAAATAAAGGTTAVLPAVAAAAAAAAAGAPCLSYKGPKGLMFLGSWTGDSVLMQLRPRTTTAGTTDPKQQQQQQSGKEAGAEEGAEEGKEDEGREAKRAKTGSADVGGGGGGGEAEGGPPRFNLRLLDSLPSIGPVRDLLFADTSSAASSHVPTAGATEAPGRGGPTTFLCVGQGQTGAVVMARQGLIADVLSEVNLAGIAGVFAVHHRTEDDADDDVMYDNDGAGGGDGGGTDPRVVADPANDGDDDDGGGEAPIDVADEGDDEGGRATVEMTPEPPEVDSGGGDVSGGDGTSAATEGKGGKDDAVPEAEPAEAPEAKTERSGISEIITGVKRARSPEGDVEAAPAVAGKVSKAEGAGDRDAGGGAVRQQQQPPPQAKANRPTGPPYHAYLLITLGRSRTMVLRCTEGLDDITKNPGCDFLTDQPTLAAGSLFHNAVIVQACPTGLRLLEGTTLVQDLPVPELQVLGSMSPSPHPLAVPPTVTYMQSADPYVLVCLSDGTACLLEGDPLSLTLGHLSNSGSSGAGEDSGTAAAAAAAAAAAEQLAGAPSRSPSRRIAAACLQRDETGWMAAHCGTTDSFTTGSGTTATVSGNGTGNNVYLWIVRRSGRLECYGLPYMNLVFQSSGLAAAEEVLRMGPTALYDMNDLFG</sequence>
<comment type="caution">
    <text evidence="3">The sequence shown here is derived from an EMBL/GenBank/DDBJ whole genome shotgun (WGS) entry which is preliminary data.</text>
</comment>
<dbReference type="Pfam" id="PF23726">
    <property type="entry name" value="Beta-prop_RSE1_2nd"/>
    <property type="match status" value="1"/>
</dbReference>
<feature type="region of interest" description="Disordered" evidence="1">
    <location>
        <begin position="585"/>
        <end position="648"/>
    </location>
</feature>
<keyword evidence="4" id="KW-1185">Reference proteome</keyword>